<reference evidence="3 4" key="1">
    <citation type="submission" date="2014-09" db="EMBL/GenBank/DDBJ databases">
        <authorList>
            <person name="Martin A.A."/>
        </authorList>
    </citation>
    <scope>NUCLEOTIDE SEQUENCE</scope>
    <source>
        <strain evidence="4">ED321</strain>
        <strain evidence="3">ED321 Heterogonic</strain>
    </source>
</reference>
<keyword evidence="2" id="KW-1133">Transmembrane helix</keyword>
<feature type="compositionally biased region" description="Basic and acidic residues" evidence="1">
    <location>
        <begin position="180"/>
        <end position="191"/>
    </location>
</feature>
<dbReference type="CTD" id="36374652"/>
<reference evidence="5" key="2">
    <citation type="submission" date="2020-12" db="UniProtKB">
        <authorList>
            <consortium name="WormBaseParasite"/>
        </authorList>
    </citation>
    <scope>IDENTIFICATION</scope>
</reference>
<protein>
    <submittedName>
        <fullName evidence="3 5">Uncharacterized protein</fullName>
    </submittedName>
</protein>
<feature type="compositionally biased region" description="Basic and acidic residues" evidence="1">
    <location>
        <begin position="204"/>
        <end position="229"/>
    </location>
</feature>
<dbReference type="WBParaSite" id="SRAE_1000056000.1">
    <property type="protein sequence ID" value="SRAE_1000056000.1"/>
    <property type="gene ID" value="WBGene00257157"/>
</dbReference>
<feature type="compositionally biased region" description="Basic and acidic residues" evidence="1">
    <location>
        <begin position="236"/>
        <end position="251"/>
    </location>
</feature>
<dbReference type="AlphaFoldDB" id="A0A090L2H0"/>
<keyword evidence="2" id="KW-0472">Membrane</keyword>
<feature type="region of interest" description="Disordered" evidence="1">
    <location>
        <begin position="148"/>
        <end position="253"/>
    </location>
</feature>
<dbReference type="GeneID" id="36374652"/>
<name>A0A090L2H0_STRRB</name>
<evidence type="ECO:0000313" key="4">
    <source>
        <dbReference type="Proteomes" id="UP000035682"/>
    </source>
</evidence>
<feature type="compositionally biased region" description="Basic and acidic residues" evidence="1">
    <location>
        <begin position="149"/>
        <end position="158"/>
    </location>
</feature>
<dbReference type="Proteomes" id="UP000035682">
    <property type="component" value="Unplaced"/>
</dbReference>
<dbReference type="WormBase" id="SRAE_1000056000">
    <property type="protein sequence ID" value="SRP02468"/>
    <property type="gene ID" value="WBGene00257157"/>
</dbReference>
<organism evidence="3">
    <name type="scientific">Strongyloides ratti</name>
    <name type="common">Parasitic roundworm</name>
    <dbReference type="NCBI Taxonomy" id="34506"/>
    <lineage>
        <taxon>Eukaryota</taxon>
        <taxon>Metazoa</taxon>
        <taxon>Ecdysozoa</taxon>
        <taxon>Nematoda</taxon>
        <taxon>Chromadorea</taxon>
        <taxon>Rhabditida</taxon>
        <taxon>Tylenchina</taxon>
        <taxon>Panagrolaimomorpha</taxon>
        <taxon>Strongyloidoidea</taxon>
        <taxon>Strongyloididae</taxon>
        <taxon>Strongyloides</taxon>
    </lineage>
</organism>
<gene>
    <name evidence="3 5 6" type="ORF">SRAE_1000056000</name>
</gene>
<evidence type="ECO:0000313" key="3">
    <source>
        <dbReference type="EMBL" id="CEF62287.1"/>
    </source>
</evidence>
<keyword evidence="4" id="KW-1185">Reference proteome</keyword>
<sequence>MGRREGIYYYHEVLPPLREKVSDWLNTPLLRISFLIHAGLILIILRLIVDFFLHTRFVKVYFRNKSLKVLFYQLKNRLQGKASLKLEEITDIELKERLEILLECREQNLTFHFTSKKKTEGLRQVVDFIQKFKQNELLEIVKKKKKNQLKNENKDTVVKKNKKKVKSQNNDDEEANSSEESTRKSKEERRINSKKRKGKNNRRSKQDDTDNKSENKNESDSENKSDGKNKKVSRKSINEDDKTSEGNKKTDSNINTSLTIDVTQELDTNQIKNIYSLKDLVTCKSEDDFFDNKVIKENKNIVLDLINKSVRKRASVIDIKKNKLKNNEIENDKPFLIVDSTQDAIRVLKLNTNLAELKNIIIKEFYYYLLFY</sequence>
<dbReference type="STRING" id="34506.A0A090L2H0"/>
<keyword evidence="2" id="KW-0812">Transmembrane</keyword>
<accession>A0A090L2H0</accession>
<evidence type="ECO:0000313" key="5">
    <source>
        <dbReference type="WBParaSite" id="SRAE_1000056000.1"/>
    </source>
</evidence>
<evidence type="ECO:0000256" key="1">
    <source>
        <dbReference type="SAM" id="MobiDB-lite"/>
    </source>
</evidence>
<proteinExistence type="predicted"/>
<dbReference type="RefSeq" id="XP_024501489.1">
    <property type="nucleotide sequence ID" value="XM_024647409.1"/>
</dbReference>
<evidence type="ECO:0000313" key="6">
    <source>
        <dbReference type="WormBase" id="SRAE_1000056000"/>
    </source>
</evidence>
<evidence type="ECO:0000256" key="2">
    <source>
        <dbReference type="SAM" id="Phobius"/>
    </source>
</evidence>
<feature type="compositionally biased region" description="Basic residues" evidence="1">
    <location>
        <begin position="192"/>
        <end position="203"/>
    </location>
</feature>
<feature type="transmembrane region" description="Helical" evidence="2">
    <location>
        <begin position="32"/>
        <end position="53"/>
    </location>
</feature>
<dbReference type="EMBL" id="LN609528">
    <property type="protein sequence ID" value="CEF62287.1"/>
    <property type="molecule type" value="Genomic_DNA"/>
</dbReference>